<reference evidence="1 2" key="1">
    <citation type="submission" date="2021-06" db="EMBL/GenBank/DDBJ databases">
        <title>Caerostris darwini draft genome.</title>
        <authorList>
            <person name="Kono N."/>
            <person name="Arakawa K."/>
        </authorList>
    </citation>
    <scope>NUCLEOTIDE SEQUENCE [LARGE SCALE GENOMIC DNA]</scope>
</reference>
<gene>
    <name evidence="1" type="ORF">CDAR_62271</name>
</gene>
<accession>A0AAV4UPZ5</accession>
<evidence type="ECO:0000313" key="1">
    <source>
        <dbReference type="EMBL" id="GIY59780.1"/>
    </source>
</evidence>
<dbReference type="EMBL" id="BPLQ01011717">
    <property type="protein sequence ID" value="GIY59780.1"/>
    <property type="molecule type" value="Genomic_DNA"/>
</dbReference>
<dbReference type="Proteomes" id="UP001054837">
    <property type="component" value="Unassembled WGS sequence"/>
</dbReference>
<organism evidence="1 2">
    <name type="scientific">Caerostris darwini</name>
    <dbReference type="NCBI Taxonomy" id="1538125"/>
    <lineage>
        <taxon>Eukaryota</taxon>
        <taxon>Metazoa</taxon>
        <taxon>Ecdysozoa</taxon>
        <taxon>Arthropoda</taxon>
        <taxon>Chelicerata</taxon>
        <taxon>Arachnida</taxon>
        <taxon>Araneae</taxon>
        <taxon>Araneomorphae</taxon>
        <taxon>Entelegynae</taxon>
        <taxon>Araneoidea</taxon>
        <taxon>Araneidae</taxon>
        <taxon>Caerostris</taxon>
    </lineage>
</organism>
<dbReference type="SUPFAM" id="SSF53098">
    <property type="entry name" value="Ribonuclease H-like"/>
    <property type="match status" value="1"/>
</dbReference>
<protein>
    <recommendedName>
        <fullName evidence="3">Integrase catalytic domain-containing protein</fullName>
    </recommendedName>
</protein>
<dbReference type="Gene3D" id="3.30.420.10">
    <property type="entry name" value="Ribonuclease H-like superfamily/Ribonuclease H"/>
    <property type="match status" value="1"/>
</dbReference>
<dbReference type="InterPro" id="IPR036397">
    <property type="entry name" value="RNaseH_sf"/>
</dbReference>
<dbReference type="GO" id="GO:0003676">
    <property type="term" value="F:nucleic acid binding"/>
    <property type="evidence" value="ECO:0007669"/>
    <property type="project" value="InterPro"/>
</dbReference>
<name>A0AAV4UPZ5_9ARAC</name>
<dbReference type="AlphaFoldDB" id="A0AAV4UPZ5"/>
<evidence type="ECO:0000313" key="2">
    <source>
        <dbReference type="Proteomes" id="UP001054837"/>
    </source>
</evidence>
<dbReference type="InterPro" id="IPR012337">
    <property type="entry name" value="RNaseH-like_sf"/>
</dbReference>
<sequence>MRCLAACIPEARFLMCSDRSQWPLRTFPPMNEVYEKLGISKQQTLSYNPQGNGQVERLSKTLIDDLNHLVWEKQEDYC</sequence>
<evidence type="ECO:0008006" key="3">
    <source>
        <dbReference type="Google" id="ProtNLM"/>
    </source>
</evidence>
<comment type="caution">
    <text evidence="1">The sequence shown here is derived from an EMBL/GenBank/DDBJ whole genome shotgun (WGS) entry which is preliminary data.</text>
</comment>
<keyword evidence="2" id="KW-1185">Reference proteome</keyword>
<proteinExistence type="predicted"/>